<dbReference type="InParanoid" id="D8M4W5"/>
<accession>D8M4W5</accession>
<dbReference type="OrthoDB" id="6109at2759"/>
<dbReference type="AlphaFoldDB" id="D8M4W5"/>
<dbReference type="Pfam" id="PF03178">
    <property type="entry name" value="CPSF_A"/>
    <property type="match status" value="1"/>
</dbReference>
<dbReference type="EMBL" id="FN668654">
    <property type="protein sequence ID" value="CBK23104.2"/>
    <property type="molecule type" value="Genomic_DNA"/>
</dbReference>
<evidence type="ECO:0000259" key="1">
    <source>
        <dbReference type="Pfam" id="PF03178"/>
    </source>
</evidence>
<dbReference type="GO" id="GO:0003676">
    <property type="term" value="F:nucleic acid binding"/>
    <property type="evidence" value="ECO:0007669"/>
    <property type="project" value="InterPro"/>
</dbReference>
<dbReference type="RefSeq" id="XP_012897152.1">
    <property type="nucleotide sequence ID" value="XM_013041698.1"/>
</dbReference>
<evidence type="ECO:0000313" key="2">
    <source>
        <dbReference type="EMBL" id="CBK23104.2"/>
    </source>
</evidence>
<reference evidence="2" key="1">
    <citation type="submission" date="2010-02" db="EMBL/GenBank/DDBJ databases">
        <title>Sequencing and annotation of the Blastocystis hominis genome.</title>
        <authorList>
            <person name="Wincker P."/>
        </authorList>
    </citation>
    <scope>NUCLEOTIDE SEQUENCE</scope>
    <source>
        <strain evidence="2">Singapore isolate B</strain>
    </source>
</reference>
<dbReference type="InterPro" id="IPR050358">
    <property type="entry name" value="RSE1/DDB1/CFT1"/>
</dbReference>
<dbReference type="InterPro" id="IPR004871">
    <property type="entry name" value="RSE1/DDB1/CPSF1_C"/>
</dbReference>
<name>D8M4W5_BLAHO</name>
<dbReference type="GO" id="GO:0005634">
    <property type="term" value="C:nucleus"/>
    <property type="evidence" value="ECO:0007669"/>
    <property type="project" value="InterPro"/>
</dbReference>
<dbReference type="PANTHER" id="PTHR10644">
    <property type="entry name" value="DNA REPAIR/RNA PROCESSING CPSF FAMILY"/>
    <property type="match status" value="1"/>
</dbReference>
<keyword evidence="3" id="KW-1185">Reference proteome</keyword>
<dbReference type="GeneID" id="24920156"/>
<organism evidence="2">
    <name type="scientific">Blastocystis hominis</name>
    <dbReference type="NCBI Taxonomy" id="12968"/>
    <lineage>
        <taxon>Eukaryota</taxon>
        <taxon>Sar</taxon>
        <taxon>Stramenopiles</taxon>
        <taxon>Bigyra</taxon>
        <taxon>Opalozoa</taxon>
        <taxon>Opalinata</taxon>
        <taxon>Blastocystidae</taxon>
        <taxon>Blastocystis</taxon>
    </lineage>
</organism>
<evidence type="ECO:0000313" key="3">
    <source>
        <dbReference type="Proteomes" id="UP000008312"/>
    </source>
</evidence>
<protein>
    <recommendedName>
        <fullName evidence="1">RSE1/DDB1/CPSF1 C-terminal domain-containing protein</fullName>
    </recommendedName>
</protein>
<dbReference type="Proteomes" id="UP000008312">
    <property type="component" value="Unassembled WGS sequence"/>
</dbReference>
<sequence>MIYSKDLFPTKSDTLGNFVIYHVTDRNVVRQADFHLASQITSILPISLPDGQCINVILTAEGAMGVFLFVTGEEYTKLSSLQKRLIEALPQNAALNNFNFRKYMSDGMMKYPRRKGVLDMGVIRKYLMLSTQEQEDIAKSLDLETKEITEVIYRTDKLLYNMFWDCLLKVTC</sequence>
<feature type="domain" description="RSE1/DDB1/CPSF1 C-terminal" evidence="1">
    <location>
        <begin position="24"/>
        <end position="127"/>
    </location>
</feature>
<gene>
    <name evidence="2" type="ORF">GSBLH_T00003032001</name>
</gene>
<proteinExistence type="predicted"/>